<dbReference type="EMBL" id="JAINUG010002410">
    <property type="protein sequence ID" value="KAJ8349205.1"/>
    <property type="molecule type" value="Genomic_DNA"/>
</dbReference>
<evidence type="ECO:0000313" key="2">
    <source>
        <dbReference type="EMBL" id="KAJ8349205.1"/>
    </source>
</evidence>
<comment type="caution">
    <text evidence="2">The sequence shown here is derived from an EMBL/GenBank/DDBJ whole genome shotgun (WGS) entry which is preliminary data.</text>
</comment>
<evidence type="ECO:0000313" key="3">
    <source>
        <dbReference type="Proteomes" id="UP001221898"/>
    </source>
</evidence>
<proteinExistence type="predicted"/>
<dbReference type="Proteomes" id="UP001221898">
    <property type="component" value="Unassembled WGS sequence"/>
</dbReference>
<reference evidence="2" key="1">
    <citation type="journal article" date="2023" name="Science">
        <title>Genome structures resolve the early diversification of teleost fishes.</title>
        <authorList>
            <person name="Parey E."/>
            <person name="Louis A."/>
            <person name="Montfort J."/>
            <person name="Bouchez O."/>
            <person name="Roques C."/>
            <person name="Iampietro C."/>
            <person name="Lluch J."/>
            <person name="Castinel A."/>
            <person name="Donnadieu C."/>
            <person name="Desvignes T."/>
            <person name="Floi Bucao C."/>
            <person name="Jouanno E."/>
            <person name="Wen M."/>
            <person name="Mejri S."/>
            <person name="Dirks R."/>
            <person name="Jansen H."/>
            <person name="Henkel C."/>
            <person name="Chen W.J."/>
            <person name="Zahm M."/>
            <person name="Cabau C."/>
            <person name="Klopp C."/>
            <person name="Thompson A.W."/>
            <person name="Robinson-Rechavi M."/>
            <person name="Braasch I."/>
            <person name="Lecointre G."/>
            <person name="Bobe J."/>
            <person name="Postlethwait J.H."/>
            <person name="Berthelot C."/>
            <person name="Roest Crollius H."/>
            <person name="Guiguen Y."/>
        </authorList>
    </citation>
    <scope>NUCLEOTIDE SEQUENCE</scope>
    <source>
        <strain evidence="2">NC1722</strain>
    </source>
</reference>
<evidence type="ECO:0000256" key="1">
    <source>
        <dbReference type="SAM" id="MobiDB-lite"/>
    </source>
</evidence>
<dbReference type="AlphaFoldDB" id="A0AAD7R0F3"/>
<accession>A0AAD7R0F3</accession>
<feature type="non-terminal residue" evidence="2">
    <location>
        <position position="1"/>
    </location>
</feature>
<gene>
    <name evidence="2" type="ORF">AAFF_G00182500</name>
</gene>
<keyword evidence="3" id="KW-1185">Reference proteome</keyword>
<sequence length="292" mass="32133">DPLAGIIPRTLHQIFEKLSTNGTEFSVQSVPAGDLQRRSSSICSALPEVNEHLLMFDDPRNKTQVYQILERGSAKRKTASHLNERYSRRSPSTGGAGHDREAELGNFKHPGVCQPGNEYCKQAGGQSKTDQEDANVTAPDRDDCGDTPDNVLLTTSHPEIATLSGDLMLDSPDKELLRTIHAEIATLSGGVLFDESKYLSDVHPSETRKKSVKRNNIVSAPNDPVVKRRFGDVLTTEAEDVLGGQTSDPEFGFGECWTLDHNDHLQLQEAENERRHLTSDVNQHQIASESAP</sequence>
<protein>
    <submittedName>
        <fullName evidence="2">Uncharacterized protein</fullName>
    </submittedName>
</protein>
<feature type="region of interest" description="Disordered" evidence="1">
    <location>
        <begin position="123"/>
        <end position="149"/>
    </location>
</feature>
<organism evidence="2 3">
    <name type="scientific">Aldrovandia affinis</name>
    <dbReference type="NCBI Taxonomy" id="143900"/>
    <lineage>
        <taxon>Eukaryota</taxon>
        <taxon>Metazoa</taxon>
        <taxon>Chordata</taxon>
        <taxon>Craniata</taxon>
        <taxon>Vertebrata</taxon>
        <taxon>Euteleostomi</taxon>
        <taxon>Actinopterygii</taxon>
        <taxon>Neopterygii</taxon>
        <taxon>Teleostei</taxon>
        <taxon>Notacanthiformes</taxon>
        <taxon>Halosauridae</taxon>
        <taxon>Aldrovandia</taxon>
    </lineage>
</organism>
<feature type="region of interest" description="Disordered" evidence="1">
    <location>
        <begin position="71"/>
        <end position="102"/>
    </location>
</feature>
<name>A0AAD7R0F3_9TELE</name>